<gene>
    <name evidence="7" type="ORF">AGRA3207_000053</name>
</gene>
<dbReference type="Gene3D" id="3.40.190.10">
    <property type="entry name" value="Periplasmic binding protein-like II"/>
    <property type="match status" value="1"/>
</dbReference>
<dbReference type="SUPFAM" id="SSF53850">
    <property type="entry name" value="Periplasmic binding protein-like II"/>
    <property type="match status" value="1"/>
</dbReference>
<proteinExistence type="predicted"/>
<keyword evidence="8" id="KW-1185">Reference proteome</keyword>
<dbReference type="GO" id="GO:0016301">
    <property type="term" value="F:kinase activity"/>
    <property type="evidence" value="ECO:0007669"/>
    <property type="project" value="UniProtKB-KW"/>
</dbReference>
<dbReference type="CDD" id="cd13606">
    <property type="entry name" value="PBP2_ProX_like"/>
    <property type="match status" value="1"/>
</dbReference>
<reference evidence="7" key="1">
    <citation type="submission" date="2020-07" db="EMBL/GenBank/DDBJ databases">
        <authorList>
            <person name="Tarantini F.S."/>
            <person name="Hong K.W."/>
            <person name="Chan K.G."/>
        </authorList>
    </citation>
    <scope>NUCLEOTIDE SEQUENCE</scope>
    <source>
        <strain evidence="7">32-07</strain>
    </source>
</reference>
<evidence type="ECO:0000256" key="5">
    <source>
        <dbReference type="SAM" id="MobiDB-lite"/>
    </source>
</evidence>
<dbReference type="Gene3D" id="3.40.190.120">
    <property type="entry name" value="Osmoprotection protein (prox), domain 2"/>
    <property type="match status" value="1"/>
</dbReference>
<feature type="region of interest" description="Disordered" evidence="5">
    <location>
        <begin position="265"/>
        <end position="302"/>
    </location>
</feature>
<evidence type="ECO:0000259" key="6">
    <source>
        <dbReference type="PROSITE" id="PS50011"/>
    </source>
</evidence>
<dbReference type="Pfam" id="PF04069">
    <property type="entry name" value="OpuAC"/>
    <property type="match status" value="1"/>
</dbReference>
<dbReference type="Proteomes" id="UP001049518">
    <property type="component" value="Chromosome"/>
</dbReference>
<evidence type="ECO:0000256" key="4">
    <source>
        <dbReference type="ARBA" id="ARBA00022840"/>
    </source>
</evidence>
<dbReference type="Gene3D" id="1.10.510.10">
    <property type="entry name" value="Transferase(Phosphotransferase) domain 1"/>
    <property type="match status" value="1"/>
</dbReference>
<dbReference type="InterPro" id="IPR000719">
    <property type="entry name" value="Prot_kinase_dom"/>
</dbReference>
<dbReference type="InterPro" id="IPR011009">
    <property type="entry name" value="Kinase-like_dom_sf"/>
</dbReference>
<accession>A0ABX8QLV3</accession>
<keyword evidence="4" id="KW-0067">ATP-binding</keyword>
<dbReference type="PROSITE" id="PS00109">
    <property type="entry name" value="PROTEIN_KINASE_TYR"/>
    <property type="match status" value="1"/>
</dbReference>
<evidence type="ECO:0000256" key="2">
    <source>
        <dbReference type="ARBA" id="ARBA00022741"/>
    </source>
</evidence>
<dbReference type="PROSITE" id="PS50011">
    <property type="entry name" value="PROTEIN_KINASE_DOM"/>
    <property type="match status" value="1"/>
</dbReference>
<evidence type="ECO:0000256" key="1">
    <source>
        <dbReference type="ARBA" id="ARBA00022679"/>
    </source>
</evidence>
<evidence type="ECO:0000313" key="8">
    <source>
        <dbReference type="Proteomes" id="UP001049518"/>
    </source>
</evidence>
<sequence length="650" mass="67762">MAVEPLRPDDPADIGGYELLGRLGAGGQGVVYVARRPGSDGRVAVKTPHPRPAGAADADLSEIALVRQIARFCTARVLDAGTDGDRPFIVSEYVDGPSLRAAVEEHGPLGGAELERLAVGTMVALTATHAANVVHRDFTPGNVLLAADGPRVVDFGVARALGPSGRGEPGVSGTPAFMAPEQEAGGEVGAAADVYSWAVTMSFAALGPRVFGDGGPHSAFDRRLRLERYLVDLPSWLSRVVAPCLAQDPVERPAASEVLLRLLGHGPARAGEDDGTSTRRDTGDGAEPGPPPAPEARVGHPRAPTIGRRAEARSGAAAAGHPGPASGGTVISAWRRHRILIVATALALSGAVAAAAVLWPRQGGSGGRRPAVAGPPSTARRITVGSANFPESVLLSEIYAQKLEAGGRSVVRRRGIGSRETYYPLARSGEIDVVPEYNGALASYVGALDLDAGAPATTPSVNAALRTELPAPLEILDSAKAEDKDAIVVTRRTVTRYGLTSLAGLAEVSDGFVLGGTPEAETRHQGMIGLRAVYGARFKDFQPFRHDDFGTLADLLEKGSLQAAQMFTTDPALRARDFVVLDDPKRLFGAQNVTPLVNRGGVDGAARAALDAVSAKLTTDDLRYMNARVEVNRDPVEAVAKAWLVQNGLV</sequence>
<dbReference type="Pfam" id="PF00069">
    <property type="entry name" value="Pkinase"/>
    <property type="match status" value="1"/>
</dbReference>
<dbReference type="EMBL" id="CP059572">
    <property type="protein sequence ID" value="QXJ19503.1"/>
    <property type="molecule type" value="Genomic_DNA"/>
</dbReference>
<dbReference type="Gene3D" id="3.30.200.20">
    <property type="entry name" value="Phosphorylase Kinase, domain 1"/>
    <property type="match status" value="1"/>
</dbReference>
<organism evidence="7 8">
    <name type="scientific">Actinomadura graeca</name>
    <dbReference type="NCBI Taxonomy" id="2750812"/>
    <lineage>
        <taxon>Bacteria</taxon>
        <taxon>Bacillati</taxon>
        <taxon>Actinomycetota</taxon>
        <taxon>Actinomycetes</taxon>
        <taxon>Streptosporangiales</taxon>
        <taxon>Thermomonosporaceae</taxon>
        <taxon>Actinomadura</taxon>
    </lineage>
</organism>
<name>A0ABX8QLV3_9ACTN</name>
<dbReference type="PANTHER" id="PTHR43289">
    <property type="entry name" value="MITOGEN-ACTIVATED PROTEIN KINASE KINASE KINASE 20-RELATED"/>
    <property type="match status" value="1"/>
</dbReference>
<keyword evidence="1" id="KW-0808">Transferase</keyword>
<dbReference type="InterPro" id="IPR008266">
    <property type="entry name" value="Tyr_kinase_AS"/>
</dbReference>
<keyword evidence="2" id="KW-0547">Nucleotide-binding</keyword>
<dbReference type="CDD" id="cd14014">
    <property type="entry name" value="STKc_PknB_like"/>
    <property type="match status" value="1"/>
</dbReference>
<evidence type="ECO:0000313" key="7">
    <source>
        <dbReference type="EMBL" id="QXJ19503.1"/>
    </source>
</evidence>
<dbReference type="InterPro" id="IPR007210">
    <property type="entry name" value="ABC_Gly_betaine_transp_sub-bd"/>
</dbReference>
<feature type="compositionally biased region" description="Basic and acidic residues" evidence="5">
    <location>
        <begin position="270"/>
        <end position="283"/>
    </location>
</feature>
<dbReference type="SUPFAM" id="SSF56112">
    <property type="entry name" value="Protein kinase-like (PK-like)"/>
    <property type="match status" value="1"/>
</dbReference>
<dbReference type="PANTHER" id="PTHR43289:SF34">
    <property type="entry name" value="SERINE_THREONINE-PROTEIN KINASE YBDM-RELATED"/>
    <property type="match status" value="1"/>
</dbReference>
<dbReference type="RefSeq" id="WP_231332513.1">
    <property type="nucleotide sequence ID" value="NZ_CP059572.1"/>
</dbReference>
<protein>
    <submittedName>
        <fullName evidence="7">Protein kinase</fullName>
    </submittedName>
</protein>
<evidence type="ECO:0000256" key="3">
    <source>
        <dbReference type="ARBA" id="ARBA00022777"/>
    </source>
</evidence>
<keyword evidence="3 7" id="KW-0418">Kinase</keyword>
<feature type="domain" description="Protein kinase" evidence="6">
    <location>
        <begin position="17"/>
        <end position="268"/>
    </location>
</feature>